<name>A0A5N6SAI4_9BIFI</name>
<keyword evidence="3" id="KW-1185">Reference proteome</keyword>
<dbReference type="AlphaFoldDB" id="A0A5N6SAI4"/>
<gene>
    <name evidence="2" type="ORF">DDE84_01320</name>
</gene>
<dbReference type="EMBL" id="QDAG01000001">
    <property type="protein sequence ID" value="KAE8130248.1"/>
    <property type="molecule type" value="Genomic_DNA"/>
</dbReference>
<reference evidence="2 3" key="1">
    <citation type="submission" date="2018-04" db="EMBL/GenBank/DDBJ databases">
        <authorList>
            <person name="Eckel V.P."/>
            <person name="Vogel R.F."/>
        </authorList>
    </citation>
    <scope>NUCLEOTIDE SEQUENCE [LARGE SCALE GENOMIC DNA]</scope>
    <source>
        <strain evidence="3">TMW 2.1764</strain>
    </source>
</reference>
<comment type="caution">
    <text evidence="2">The sequence shown here is derived from an EMBL/GenBank/DDBJ whole genome shotgun (WGS) entry which is preliminary data.</text>
</comment>
<dbReference type="Proteomes" id="UP000325415">
    <property type="component" value="Unassembled WGS sequence"/>
</dbReference>
<evidence type="ECO:0000313" key="3">
    <source>
        <dbReference type="Proteomes" id="UP000325415"/>
    </source>
</evidence>
<dbReference type="GeneID" id="78126344"/>
<dbReference type="OrthoDB" id="4727201at2"/>
<evidence type="ECO:0000313" key="2">
    <source>
        <dbReference type="EMBL" id="KAE8130248.1"/>
    </source>
</evidence>
<evidence type="ECO:0000259" key="1">
    <source>
        <dbReference type="Pfam" id="PF06114"/>
    </source>
</evidence>
<protein>
    <submittedName>
        <fullName evidence="2">ImmA/IrrE family metallo-endopeptidase</fullName>
    </submittedName>
</protein>
<proteinExistence type="predicted"/>
<dbReference type="InterPro" id="IPR010359">
    <property type="entry name" value="IrrE_HExxH"/>
</dbReference>
<feature type="domain" description="IrrE N-terminal-like" evidence="1">
    <location>
        <begin position="23"/>
        <end position="128"/>
    </location>
</feature>
<dbReference type="RefSeq" id="WP_152579940.1">
    <property type="nucleotide sequence ID" value="NZ_QDAG01000001.1"/>
</dbReference>
<dbReference type="Pfam" id="PF06114">
    <property type="entry name" value="Peptidase_M78"/>
    <property type="match status" value="1"/>
</dbReference>
<dbReference type="Gene3D" id="1.10.10.2910">
    <property type="match status" value="1"/>
</dbReference>
<organism evidence="2 3">
    <name type="scientific">Bifidobacterium tibiigranuli</name>
    <dbReference type="NCBI Taxonomy" id="2172043"/>
    <lineage>
        <taxon>Bacteria</taxon>
        <taxon>Bacillati</taxon>
        <taxon>Actinomycetota</taxon>
        <taxon>Actinomycetes</taxon>
        <taxon>Bifidobacteriales</taxon>
        <taxon>Bifidobacteriaceae</taxon>
        <taxon>Bifidobacterium</taxon>
    </lineage>
</organism>
<sequence>MPERDLRIDRRMTYGDLRRYADTLDVTVCSDRLPAGVNGVYDEQTKTIVIDRSLRYTQKRCTLVHELVHWSYFDSSCVGLASTKAETRTRRLTARTLVPGKYLDMLGSEYDGEPALIANELNVTVGVLEDYWRLVYSRSD</sequence>
<accession>A0A5N6SAI4</accession>